<evidence type="ECO:0000256" key="6">
    <source>
        <dbReference type="ARBA" id="ARBA00023125"/>
    </source>
</evidence>
<dbReference type="Proteomes" id="UP000068382">
    <property type="component" value="Unassembled WGS sequence"/>
</dbReference>
<evidence type="ECO:0000256" key="8">
    <source>
        <dbReference type="RuleBase" id="RU364100"/>
    </source>
</evidence>
<accession>A0A132BVW6</accession>
<evidence type="ECO:0000313" key="11">
    <source>
        <dbReference type="Proteomes" id="UP000068382"/>
    </source>
</evidence>
<dbReference type="GO" id="GO:0016829">
    <property type="term" value="F:lyase activity"/>
    <property type="evidence" value="ECO:0007669"/>
    <property type="project" value="UniProtKB-KW"/>
</dbReference>
<dbReference type="PANTHER" id="PTHR13604:SF0">
    <property type="entry name" value="ABASIC SITE PROCESSING PROTEIN HMCES"/>
    <property type="match status" value="1"/>
</dbReference>
<dbReference type="GO" id="GO:0106300">
    <property type="term" value="P:protein-DNA covalent cross-linking repair"/>
    <property type="evidence" value="ECO:0007669"/>
    <property type="project" value="InterPro"/>
</dbReference>
<feature type="region of interest" description="Disordered" evidence="9">
    <location>
        <begin position="218"/>
        <end position="244"/>
    </location>
</feature>
<dbReference type="Pfam" id="PF02586">
    <property type="entry name" value="SRAP"/>
    <property type="match status" value="1"/>
</dbReference>
<dbReference type="GO" id="GO:0003697">
    <property type="term" value="F:single-stranded DNA binding"/>
    <property type="evidence" value="ECO:0007669"/>
    <property type="project" value="InterPro"/>
</dbReference>
<dbReference type="SUPFAM" id="SSF143081">
    <property type="entry name" value="BB1717-like"/>
    <property type="match status" value="1"/>
</dbReference>
<keyword evidence="5" id="KW-0190">Covalent protein-DNA linkage</keyword>
<protein>
    <recommendedName>
        <fullName evidence="8">Abasic site processing protein</fullName>
        <ecNumber evidence="8">3.4.-.-</ecNumber>
    </recommendedName>
</protein>
<evidence type="ECO:0000256" key="1">
    <source>
        <dbReference type="ARBA" id="ARBA00008136"/>
    </source>
</evidence>
<dbReference type="PANTHER" id="PTHR13604">
    <property type="entry name" value="DC12-RELATED"/>
    <property type="match status" value="1"/>
</dbReference>
<evidence type="ECO:0000256" key="3">
    <source>
        <dbReference type="ARBA" id="ARBA00022763"/>
    </source>
</evidence>
<dbReference type="InterPro" id="IPR036590">
    <property type="entry name" value="SRAP-like"/>
</dbReference>
<dbReference type="EC" id="3.4.-.-" evidence="8"/>
<evidence type="ECO:0000256" key="5">
    <source>
        <dbReference type="ARBA" id="ARBA00023124"/>
    </source>
</evidence>
<dbReference type="InterPro" id="IPR003738">
    <property type="entry name" value="SRAP"/>
</dbReference>
<name>A0A132BVW6_9RHOB</name>
<dbReference type="AlphaFoldDB" id="A0A132BVW6"/>
<evidence type="ECO:0000256" key="2">
    <source>
        <dbReference type="ARBA" id="ARBA00022670"/>
    </source>
</evidence>
<evidence type="ECO:0000256" key="9">
    <source>
        <dbReference type="SAM" id="MobiDB-lite"/>
    </source>
</evidence>
<dbReference type="PATRIC" id="fig|1768241.3.peg.2967"/>
<keyword evidence="3" id="KW-0227">DNA damage</keyword>
<dbReference type="EMBL" id="LPUY01000076">
    <property type="protein sequence ID" value="KUP92346.1"/>
    <property type="molecule type" value="Genomic_DNA"/>
</dbReference>
<reference evidence="10 11" key="1">
    <citation type="submission" date="2015-12" db="EMBL/GenBank/DDBJ databases">
        <title>Genome sequence of the marine Rhodobacteraceae strain O3.65, Candidatus Tritonibacter horizontis.</title>
        <authorList>
            <person name="Poehlein A."/>
            <person name="Giebel H.A."/>
            <person name="Voget S."/>
            <person name="Brinkhoff T."/>
        </authorList>
    </citation>
    <scope>NUCLEOTIDE SEQUENCE [LARGE SCALE GENOMIC DNA]</scope>
    <source>
        <strain evidence="10 11">O3.65</strain>
    </source>
</reference>
<evidence type="ECO:0000256" key="4">
    <source>
        <dbReference type="ARBA" id="ARBA00022801"/>
    </source>
</evidence>
<keyword evidence="4 8" id="KW-0378">Hydrolase</keyword>
<gene>
    <name evidence="10" type="primary">yedK</name>
    <name evidence="10" type="ORF">TRIHO_28340</name>
</gene>
<dbReference type="GO" id="GO:0008233">
    <property type="term" value="F:peptidase activity"/>
    <property type="evidence" value="ECO:0007669"/>
    <property type="project" value="UniProtKB-KW"/>
</dbReference>
<keyword evidence="7" id="KW-0456">Lyase</keyword>
<keyword evidence="6" id="KW-0238">DNA-binding</keyword>
<organism evidence="10 11">
    <name type="scientific">Tritonibacter horizontis</name>
    <dbReference type="NCBI Taxonomy" id="1768241"/>
    <lineage>
        <taxon>Bacteria</taxon>
        <taxon>Pseudomonadati</taxon>
        <taxon>Pseudomonadota</taxon>
        <taxon>Alphaproteobacteria</taxon>
        <taxon>Rhodobacterales</taxon>
        <taxon>Paracoccaceae</taxon>
        <taxon>Tritonibacter</taxon>
    </lineage>
</organism>
<keyword evidence="2 8" id="KW-0645">Protease</keyword>
<evidence type="ECO:0000256" key="7">
    <source>
        <dbReference type="ARBA" id="ARBA00023239"/>
    </source>
</evidence>
<dbReference type="Gene3D" id="3.90.1680.10">
    <property type="entry name" value="SOS response associated peptidase-like"/>
    <property type="match status" value="1"/>
</dbReference>
<comment type="caution">
    <text evidence="10">The sequence shown here is derived from an EMBL/GenBank/DDBJ whole genome shotgun (WGS) entry which is preliminary data.</text>
</comment>
<dbReference type="RefSeq" id="WP_068244938.1">
    <property type="nucleotide sequence ID" value="NZ_LPUY01000076.1"/>
</dbReference>
<evidence type="ECO:0000313" key="10">
    <source>
        <dbReference type="EMBL" id="KUP92346.1"/>
    </source>
</evidence>
<dbReference type="OrthoDB" id="9782620at2"/>
<comment type="similarity">
    <text evidence="1 8">Belongs to the SOS response-associated peptidase family.</text>
</comment>
<keyword evidence="11" id="KW-1185">Reference proteome</keyword>
<dbReference type="GO" id="GO:0006508">
    <property type="term" value="P:proteolysis"/>
    <property type="evidence" value="ECO:0007669"/>
    <property type="project" value="UniProtKB-KW"/>
</dbReference>
<proteinExistence type="inferred from homology"/>
<sequence>MCGRISNTTPADAMVRLFAAQPANTLPPVPNYNICPTDPVHVVRASDLGRRLVAMRWGFLPSWYDAENSGPLLINARAETLAEKPAFREACRARRCLIPATGFYEWTKDAAGRRLPWYIHRADGAPLAFAAVWQSWQGQNSQGQGQAQADAFDTCAIVTTAANRQMAGLHHRMPLILAPQDWALWLGEAGKGASRLMQPGPEGALAFHRVDPVVNSNRAAGPDLIEPFDPDPVAHPPSDTGPLI</sequence>